<accession>A0A6C0AEQ5</accession>
<organism evidence="1">
    <name type="scientific">viral metagenome</name>
    <dbReference type="NCBI Taxonomy" id="1070528"/>
    <lineage>
        <taxon>unclassified sequences</taxon>
        <taxon>metagenomes</taxon>
        <taxon>organismal metagenomes</taxon>
    </lineage>
</organism>
<sequence length="95" mass="12094">MYFSIIFNKFFNEMYFSIIFNKFFNEMYFSIIFNKSFNEMYFSIIFNKSFKFYKRIYFCKIFFKSSVLLRPRLIYPICQKSYMYIYMTFKKIVLF</sequence>
<protein>
    <submittedName>
        <fullName evidence="1">Uncharacterized protein</fullName>
    </submittedName>
</protein>
<reference evidence="1" key="1">
    <citation type="journal article" date="2020" name="Nature">
        <title>Giant virus diversity and host interactions through global metagenomics.</title>
        <authorList>
            <person name="Schulz F."/>
            <person name="Roux S."/>
            <person name="Paez-Espino D."/>
            <person name="Jungbluth S."/>
            <person name="Walsh D.A."/>
            <person name="Denef V.J."/>
            <person name="McMahon K.D."/>
            <person name="Konstantinidis K.T."/>
            <person name="Eloe-Fadrosh E.A."/>
            <person name="Kyrpides N.C."/>
            <person name="Woyke T."/>
        </authorList>
    </citation>
    <scope>NUCLEOTIDE SEQUENCE</scope>
    <source>
        <strain evidence="1">GVMAG-S-1021933-23</strain>
    </source>
</reference>
<dbReference type="EMBL" id="MN740595">
    <property type="protein sequence ID" value="QHS78172.1"/>
    <property type="molecule type" value="Genomic_DNA"/>
</dbReference>
<dbReference type="AlphaFoldDB" id="A0A6C0AEQ5"/>
<name>A0A6C0AEQ5_9ZZZZ</name>
<evidence type="ECO:0000313" key="1">
    <source>
        <dbReference type="EMBL" id="QHS78172.1"/>
    </source>
</evidence>
<proteinExistence type="predicted"/>